<dbReference type="InterPro" id="IPR022801">
    <property type="entry name" value="Ribosomal_uS4"/>
</dbReference>
<dbReference type="PANTHER" id="PTHR11831">
    <property type="entry name" value="30S 40S RIBOSOMAL PROTEIN"/>
    <property type="match status" value="1"/>
</dbReference>
<dbReference type="PANTHER" id="PTHR11831:SF47">
    <property type="entry name" value="SMALL RIBOSOMAL SUBUNIT PROTEIN US4Y"/>
    <property type="match status" value="1"/>
</dbReference>
<evidence type="ECO:0000256" key="4">
    <source>
        <dbReference type="SAM" id="Phobius"/>
    </source>
</evidence>
<feature type="transmembrane region" description="Helical" evidence="4">
    <location>
        <begin position="105"/>
        <end position="131"/>
    </location>
</feature>
<dbReference type="Proteomes" id="UP000004994">
    <property type="component" value="Chromosome 3"/>
</dbReference>
<comment type="similarity">
    <text evidence="1">Belongs to the universal ribosomal protein uS4 family.</text>
</comment>
<dbReference type="GO" id="GO:0042274">
    <property type="term" value="P:ribosomal small subunit biogenesis"/>
    <property type="evidence" value="ECO:0000318"/>
    <property type="project" value="GO_Central"/>
</dbReference>
<keyword evidence="4" id="KW-1133">Transmembrane helix</keyword>
<name>A0A3Q7FLW4_SOLLC</name>
<dbReference type="AlphaFoldDB" id="A0A3Q7FLW4"/>
<dbReference type="EnsemblPlants" id="Solyc03g077925.1.1">
    <property type="protein sequence ID" value="Solyc03g077925.1.1"/>
    <property type="gene ID" value="Solyc03g077925.1"/>
</dbReference>
<evidence type="ECO:0000256" key="3">
    <source>
        <dbReference type="ARBA" id="ARBA00023274"/>
    </source>
</evidence>
<dbReference type="GO" id="GO:0022627">
    <property type="term" value="C:cytosolic small ribosomal subunit"/>
    <property type="evidence" value="ECO:0000318"/>
    <property type="project" value="GO_Central"/>
</dbReference>
<reference evidence="5" key="1">
    <citation type="journal article" date="2012" name="Nature">
        <title>The tomato genome sequence provides insights into fleshy fruit evolution.</title>
        <authorList>
            <consortium name="Tomato Genome Consortium"/>
        </authorList>
    </citation>
    <scope>NUCLEOTIDE SEQUENCE [LARGE SCALE GENOMIC DNA]</scope>
    <source>
        <strain evidence="5">cv. Heinz 1706</strain>
    </source>
</reference>
<dbReference type="SUPFAM" id="SSF55174">
    <property type="entry name" value="Alpha-L RNA-binding motif"/>
    <property type="match status" value="1"/>
</dbReference>
<evidence type="ECO:0000313" key="6">
    <source>
        <dbReference type="Proteomes" id="UP000004994"/>
    </source>
</evidence>
<dbReference type="GO" id="GO:0019843">
    <property type="term" value="F:rRNA binding"/>
    <property type="evidence" value="ECO:0000318"/>
    <property type="project" value="GO_Central"/>
</dbReference>
<proteinExistence type="inferred from homology"/>
<organism evidence="5">
    <name type="scientific">Solanum lycopersicum</name>
    <name type="common">Tomato</name>
    <name type="synonym">Lycopersicon esculentum</name>
    <dbReference type="NCBI Taxonomy" id="4081"/>
    <lineage>
        <taxon>Eukaryota</taxon>
        <taxon>Viridiplantae</taxon>
        <taxon>Streptophyta</taxon>
        <taxon>Embryophyta</taxon>
        <taxon>Tracheophyta</taxon>
        <taxon>Spermatophyta</taxon>
        <taxon>Magnoliopsida</taxon>
        <taxon>eudicotyledons</taxon>
        <taxon>Gunneridae</taxon>
        <taxon>Pentapetalae</taxon>
        <taxon>asterids</taxon>
        <taxon>lamiids</taxon>
        <taxon>Solanales</taxon>
        <taxon>Solanaceae</taxon>
        <taxon>Solanoideae</taxon>
        <taxon>Solaneae</taxon>
        <taxon>Solanum</taxon>
        <taxon>Solanum subgen. Lycopersicon</taxon>
    </lineage>
</organism>
<dbReference type="SUPFAM" id="SSF53335">
    <property type="entry name" value="S-adenosyl-L-methionine-dependent methyltransferases"/>
    <property type="match status" value="1"/>
</dbReference>
<keyword evidence="4" id="KW-0812">Transmembrane</keyword>
<dbReference type="Gene3D" id="3.40.50.150">
    <property type="entry name" value="Vaccinia Virus protein VP39"/>
    <property type="match status" value="1"/>
</dbReference>
<evidence type="ECO:0000256" key="1">
    <source>
        <dbReference type="ARBA" id="ARBA00007465"/>
    </source>
</evidence>
<keyword evidence="2" id="KW-0694">RNA-binding</keyword>
<dbReference type="PROSITE" id="PS00632">
    <property type="entry name" value="RIBOSOMAL_S4"/>
    <property type="match status" value="1"/>
</dbReference>
<evidence type="ECO:0000256" key="2">
    <source>
        <dbReference type="ARBA" id="ARBA00022884"/>
    </source>
</evidence>
<sequence>MSILSKISQYTGITLSEQQPEYCLWKKKVSMLLRLIKYDRIILVYVTIVLIIIFSEVLEHIGHDFIRKFISCFEFTLADDGFLVFQVMNIFNAKRIQSSDFMKEYIFLVSSLTALSRVTSVMTSAYMFFLYNCKKTLKKLQRPYEKEQFDAKLKLVGEYGLSCKRELLTLDEKDPRRILKVLALNVENFLECRLETLMFKTYMVKSIHHARVLISEFSLTSPFGDGRPKRVK</sequence>
<keyword evidence="4" id="KW-0472">Membrane</keyword>
<feature type="transmembrane region" description="Helical" evidence="4">
    <location>
        <begin position="41"/>
        <end position="58"/>
    </location>
</feature>
<dbReference type="InParanoid" id="A0A3Q7FLW4"/>
<keyword evidence="6" id="KW-1185">Reference proteome</keyword>
<accession>A0A3Q7FLW4</accession>
<dbReference type="InterPro" id="IPR029063">
    <property type="entry name" value="SAM-dependent_MTases_sf"/>
</dbReference>
<reference evidence="5" key="2">
    <citation type="submission" date="2019-01" db="UniProtKB">
        <authorList>
            <consortium name="EnsemblPlants"/>
        </authorList>
    </citation>
    <scope>IDENTIFICATION</scope>
    <source>
        <strain evidence="5">cv. Heinz 1706</strain>
    </source>
</reference>
<dbReference type="InterPro" id="IPR018079">
    <property type="entry name" value="Ribosomal_uS4_CS"/>
</dbReference>
<evidence type="ECO:0000313" key="5">
    <source>
        <dbReference type="EnsemblPlants" id="Solyc03g077925.1.1"/>
    </source>
</evidence>
<dbReference type="GO" id="GO:0003735">
    <property type="term" value="F:structural constituent of ribosome"/>
    <property type="evidence" value="ECO:0000318"/>
    <property type="project" value="GO_Central"/>
</dbReference>
<dbReference type="PaxDb" id="4081-Solyc03g077930.2.1"/>
<protein>
    <submittedName>
        <fullName evidence="5">Uncharacterized protein</fullName>
    </submittedName>
</protein>
<dbReference type="STRING" id="4081.A0A3Q7FLW4"/>
<dbReference type="Gramene" id="Solyc03g077925.1.1">
    <property type="protein sequence ID" value="Solyc03g077925.1.1"/>
    <property type="gene ID" value="Solyc03g077925.1"/>
</dbReference>
<keyword evidence="3" id="KW-0687">Ribonucleoprotein</keyword>